<dbReference type="Gene3D" id="3.40.50.150">
    <property type="entry name" value="Vaccinia Virus protein VP39"/>
    <property type="match status" value="1"/>
</dbReference>
<dbReference type="SUPFAM" id="SSF53335">
    <property type="entry name" value="S-adenosyl-L-methionine-dependent methyltransferases"/>
    <property type="match status" value="1"/>
</dbReference>
<comment type="caution">
    <text evidence="2">The sequence shown here is derived from an EMBL/GenBank/DDBJ whole genome shotgun (WGS) entry which is preliminary data.</text>
</comment>
<dbReference type="InterPro" id="IPR041698">
    <property type="entry name" value="Methyltransf_25"/>
</dbReference>
<sequence length="308" mass="34115">MNAVVSHRTGSRVPEGEATAALVAGIGARLRESDRLVLPLEESLELLDRLREFELGRFLLHNQGLNGFWTAYIFRHPQGAPGSCPTEDWLLNRSLLSGARERFHRFKATIARHVTDGAVLASIPCGLMDDLLEQDYSGVRDVRVVGMDIDPESLALAKENAESRGLGALCEFGERDAWDLGRTAEFDLLVSNGLNMYESDPDRLRLLYRNFAQALKPGGSLLLSFLTPPPPPPWVDESRVQEWDKYGIEVADLQRELALFGDIVQAKYLNFTPEAEVRQMLAEAGLVIESVDYSATGVLPIITARKPG</sequence>
<dbReference type="CDD" id="cd02440">
    <property type="entry name" value="AdoMet_MTases"/>
    <property type="match status" value="1"/>
</dbReference>
<name>A0ABS5AP91_9PSEU</name>
<dbReference type="RefSeq" id="WP_086789755.1">
    <property type="nucleotide sequence ID" value="NZ_JAGIOO010000001.1"/>
</dbReference>
<evidence type="ECO:0000259" key="1">
    <source>
        <dbReference type="Pfam" id="PF13649"/>
    </source>
</evidence>
<protein>
    <submittedName>
        <fullName evidence="2">SAM-dependent methyltransferase</fullName>
    </submittedName>
</protein>
<dbReference type="EMBL" id="JAGIOO010000001">
    <property type="protein sequence ID" value="MBP2478403.1"/>
    <property type="molecule type" value="Genomic_DNA"/>
</dbReference>
<evidence type="ECO:0000313" key="2">
    <source>
        <dbReference type="EMBL" id="MBP2478403.1"/>
    </source>
</evidence>
<accession>A0ABS5AP91</accession>
<reference evidence="2 3" key="1">
    <citation type="submission" date="2021-03" db="EMBL/GenBank/DDBJ databases">
        <title>Sequencing the genomes of 1000 actinobacteria strains.</title>
        <authorList>
            <person name="Klenk H.-P."/>
        </authorList>
    </citation>
    <scope>NUCLEOTIDE SEQUENCE [LARGE SCALE GENOMIC DNA]</scope>
    <source>
        <strain evidence="2 3">DSM 44580</strain>
    </source>
</reference>
<gene>
    <name evidence="2" type="ORF">JOF53_007275</name>
</gene>
<dbReference type="GO" id="GO:0008168">
    <property type="term" value="F:methyltransferase activity"/>
    <property type="evidence" value="ECO:0007669"/>
    <property type="project" value="UniProtKB-KW"/>
</dbReference>
<organism evidence="2 3">
    <name type="scientific">Crossiella equi</name>
    <dbReference type="NCBI Taxonomy" id="130796"/>
    <lineage>
        <taxon>Bacteria</taxon>
        <taxon>Bacillati</taxon>
        <taxon>Actinomycetota</taxon>
        <taxon>Actinomycetes</taxon>
        <taxon>Pseudonocardiales</taxon>
        <taxon>Pseudonocardiaceae</taxon>
        <taxon>Crossiella</taxon>
    </lineage>
</organism>
<keyword evidence="2" id="KW-0489">Methyltransferase</keyword>
<keyword evidence="2" id="KW-0808">Transferase</keyword>
<feature type="domain" description="Methyltransferase" evidence="1">
    <location>
        <begin position="141"/>
        <end position="219"/>
    </location>
</feature>
<dbReference type="InterPro" id="IPR029063">
    <property type="entry name" value="SAM-dependent_MTases_sf"/>
</dbReference>
<evidence type="ECO:0000313" key="3">
    <source>
        <dbReference type="Proteomes" id="UP001519363"/>
    </source>
</evidence>
<dbReference type="Pfam" id="PF13649">
    <property type="entry name" value="Methyltransf_25"/>
    <property type="match status" value="1"/>
</dbReference>
<dbReference type="GO" id="GO:0032259">
    <property type="term" value="P:methylation"/>
    <property type="evidence" value="ECO:0007669"/>
    <property type="project" value="UniProtKB-KW"/>
</dbReference>
<proteinExistence type="predicted"/>
<keyword evidence="3" id="KW-1185">Reference proteome</keyword>
<dbReference type="Proteomes" id="UP001519363">
    <property type="component" value="Unassembled WGS sequence"/>
</dbReference>